<dbReference type="Proteomes" id="UP000815677">
    <property type="component" value="Unassembled WGS sequence"/>
</dbReference>
<keyword evidence="2" id="KW-1185">Reference proteome</keyword>
<proteinExistence type="predicted"/>
<evidence type="ECO:0000313" key="2">
    <source>
        <dbReference type="Proteomes" id="UP000815677"/>
    </source>
</evidence>
<name>A0ABQ0KWY1_MYCCL</name>
<evidence type="ECO:0000313" key="1">
    <source>
        <dbReference type="EMBL" id="GAT43080.1"/>
    </source>
</evidence>
<protein>
    <submittedName>
        <fullName evidence="1">Uncharacterized protein</fullName>
    </submittedName>
</protein>
<accession>A0ABQ0KWY1</accession>
<reference evidence="1" key="1">
    <citation type="submission" date="2014-09" db="EMBL/GenBank/DDBJ databases">
        <title>Genome sequence of the luminous mushroom Mycena chlorophos for searching fungal bioluminescence genes.</title>
        <authorList>
            <person name="Tanaka Y."/>
            <person name="Kasuga D."/>
            <person name="Oba Y."/>
            <person name="Hase S."/>
            <person name="Sato K."/>
            <person name="Oba Y."/>
            <person name="Sakakibara Y."/>
        </authorList>
    </citation>
    <scope>NUCLEOTIDE SEQUENCE</scope>
</reference>
<sequence length="114" mass="12408">MHTSNGVARLRFTDGVDAGVRFRAGRRRRAAMPATRRWRVKIDRRVRTDAGRDGDGMGWKERGQVVDAALLMTPFACARGTLSVAASFADDGAEDEVQIRVCFGLRVSLTGGVA</sequence>
<gene>
    <name evidence="1" type="ORF">MCHLO_00773</name>
</gene>
<dbReference type="EMBL" id="DF838561">
    <property type="protein sequence ID" value="GAT43080.1"/>
    <property type="molecule type" value="Genomic_DNA"/>
</dbReference>
<organism evidence="1 2">
    <name type="scientific">Mycena chlorophos</name>
    <name type="common">Agaric fungus</name>
    <name type="synonym">Agaricus chlorophos</name>
    <dbReference type="NCBI Taxonomy" id="658473"/>
    <lineage>
        <taxon>Eukaryota</taxon>
        <taxon>Fungi</taxon>
        <taxon>Dikarya</taxon>
        <taxon>Basidiomycota</taxon>
        <taxon>Agaricomycotina</taxon>
        <taxon>Agaricomycetes</taxon>
        <taxon>Agaricomycetidae</taxon>
        <taxon>Agaricales</taxon>
        <taxon>Marasmiineae</taxon>
        <taxon>Mycenaceae</taxon>
        <taxon>Mycena</taxon>
    </lineage>
</organism>
<feature type="non-terminal residue" evidence="1">
    <location>
        <position position="114"/>
    </location>
</feature>